<comment type="caution">
    <text evidence="2">The sequence shown here is derived from an EMBL/GenBank/DDBJ whole genome shotgun (WGS) entry which is preliminary data.</text>
</comment>
<dbReference type="EMBL" id="CAJOBG010008013">
    <property type="protein sequence ID" value="CAF4232648.1"/>
    <property type="molecule type" value="Genomic_DNA"/>
</dbReference>
<dbReference type="InterPro" id="IPR018289">
    <property type="entry name" value="MULE_transposase_dom"/>
</dbReference>
<evidence type="ECO:0000313" key="3">
    <source>
        <dbReference type="Proteomes" id="UP000663866"/>
    </source>
</evidence>
<evidence type="ECO:0000313" key="2">
    <source>
        <dbReference type="EMBL" id="CAF4232648.1"/>
    </source>
</evidence>
<keyword evidence="3" id="KW-1185">Reference proteome</keyword>
<sequence>MTYLDAHRWEQLILHYYPQLEKFYFTYYDRMNNDNQYQIYSGQTTESKKYWVCNEKACGVYVHTNINGEFICIKGDHNHSSNPDEVTVKLLRDKMKERILAETTSITKICDEEIVKANISKGATALIPTVVEFRSNMSKARRKKTPIFSIKRGQDRILIFASDQQLKLLYESSTIFMDGTFDIAPAPFKQVYLIHAENFGQGLPVAFCLLPNKRGRTYLELFERLKEQAILLKTKFDPKRIITDFEPGLLPVIQQEFPFAIHYGCMFHFNQAVPQKITDLGLASDYLHNEAIRNQCRQIMALSLMPIEQVHGVVPISMWNFFDVIHRTNNISEAHNLRFSSRLSKKHPNIWCFIQLIQSENVRFEHILIQLEAGTSPPKQSKKNISFQKRFETVKERFVQQQINANELLSSLSLLIGKKKQ</sequence>
<feature type="domain" description="MULE transposase" evidence="1">
    <location>
        <begin position="175"/>
        <end position="271"/>
    </location>
</feature>
<reference evidence="2" key="1">
    <citation type="submission" date="2021-02" db="EMBL/GenBank/DDBJ databases">
        <authorList>
            <person name="Nowell W R."/>
        </authorList>
    </citation>
    <scope>NUCLEOTIDE SEQUENCE</scope>
</reference>
<organism evidence="2 3">
    <name type="scientific">Rotaria magnacalcarata</name>
    <dbReference type="NCBI Taxonomy" id="392030"/>
    <lineage>
        <taxon>Eukaryota</taxon>
        <taxon>Metazoa</taxon>
        <taxon>Spiralia</taxon>
        <taxon>Gnathifera</taxon>
        <taxon>Rotifera</taxon>
        <taxon>Eurotatoria</taxon>
        <taxon>Bdelloidea</taxon>
        <taxon>Philodinida</taxon>
        <taxon>Philodinidae</taxon>
        <taxon>Rotaria</taxon>
    </lineage>
</organism>
<dbReference type="Pfam" id="PF10551">
    <property type="entry name" value="MULE"/>
    <property type="match status" value="1"/>
</dbReference>
<gene>
    <name evidence="2" type="ORF">OVN521_LOCUS28064</name>
</gene>
<dbReference type="AlphaFoldDB" id="A0A820DJ61"/>
<protein>
    <recommendedName>
        <fullName evidence="1">MULE transposase domain-containing protein</fullName>
    </recommendedName>
</protein>
<dbReference type="Gene3D" id="2.20.25.240">
    <property type="match status" value="1"/>
</dbReference>
<proteinExistence type="predicted"/>
<name>A0A820DJ61_9BILA</name>
<dbReference type="Proteomes" id="UP000663866">
    <property type="component" value="Unassembled WGS sequence"/>
</dbReference>
<accession>A0A820DJ61</accession>
<evidence type="ECO:0000259" key="1">
    <source>
        <dbReference type="Pfam" id="PF10551"/>
    </source>
</evidence>